<reference evidence="2 3" key="1">
    <citation type="submission" date="2019-03" db="EMBL/GenBank/DDBJ databases">
        <title>Deep-cultivation of Planctomycetes and their phenomic and genomic characterization uncovers novel biology.</title>
        <authorList>
            <person name="Wiegand S."/>
            <person name="Jogler M."/>
            <person name="Boedeker C."/>
            <person name="Pinto D."/>
            <person name="Vollmers J."/>
            <person name="Rivas-Marin E."/>
            <person name="Kohn T."/>
            <person name="Peeters S.H."/>
            <person name="Heuer A."/>
            <person name="Rast P."/>
            <person name="Oberbeckmann S."/>
            <person name="Bunk B."/>
            <person name="Jeske O."/>
            <person name="Meyerdierks A."/>
            <person name="Storesund J.E."/>
            <person name="Kallscheuer N."/>
            <person name="Luecker S."/>
            <person name="Lage O.M."/>
            <person name="Pohl T."/>
            <person name="Merkel B.J."/>
            <person name="Hornburger P."/>
            <person name="Mueller R.-W."/>
            <person name="Bruemmer F."/>
            <person name="Labrenz M."/>
            <person name="Spormann A.M."/>
            <person name="Op den Camp H."/>
            <person name="Overmann J."/>
            <person name="Amann R."/>
            <person name="Jetten M.S.M."/>
            <person name="Mascher T."/>
            <person name="Medema M.H."/>
            <person name="Devos D.P."/>
            <person name="Kaster A.-K."/>
            <person name="Ovreas L."/>
            <person name="Rohde M."/>
            <person name="Galperin M.Y."/>
            <person name="Jogler C."/>
        </authorList>
    </citation>
    <scope>NUCLEOTIDE SEQUENCE [LARGE SCALE GENOMIC DNA]</scope>
    <source>
        <strain evidence="2 3">V202</strain>
    </source>
</reference>
<name>A0A517WNJ4_9PLAN</name>
<dbReference type="OrthoDB" id="10021111at2"/>
<keyword evidence="3" id="KW-1185">Reference proteome</keyword>
<feature type="coiled-coil region" evidence="1">
    <location>
        <begin position="73"/>
        <end position="103"/>
    </location>
</feature>
<feature type="coiled-coil region" evidence="1">
    <location>
        <begin position="265"/>
        <end position="295"/>
    </location>
</feature>
<dbReference type="RefSeq" id="WP_145170332.1">
    <property type="nucleotide sequence ID" value="NZ_CP037422.1"/>
</dbReference>
<dbReference type="AlphaFoldDB" id="A0A517WNJ4"/>
<dbReference type="EMBL" id="CP037422">
    <property type="protein sequence ID" value="QDU06836.1"/>
    <property type="molecule type" value="Genomic_DNA"/>
</dbReference>
<proteinExistence type="predicted"/>
<protein>
    <submittedName>
        <fullName evidence="2">Uncharacterized protein</fullName>
    </submittedName>
</protein>
<sequence>MVAETQRNVIISLKLAADPNNQTTADLVSRQAKNVSVAGVNALRQEVEEFTRVEVGKTKIHEEQSNKRITKTLKEKEKREKAVQELAKKIREAEKTRDKSHQKANEAGLIAVQGLADMVEGAAKLGLITEDNFETFARHFEMIQSGIQVFKGATDAIWKTREGLIALSKATNAQTVANELMAASNVKAAGTGGVAAGSGAAAGGTVLGGAVIAGKATAVAAGVLAAGLALHDVSKLLLREMGILSENSELMNTALQDWWKVTKDLTESQKDLARAEQNQQALERERTKVEKLVTDRIDLQGQFRAGANRADEAVAFAAGESNIGQADRLRLEAIREVEAAEREIIEHRNLVALRKDAGRFQSEELAVKILKDLEDAQGRLLDADKNRLSVLRLQNQETEALLKAEQTKLITLEQAKQVEDQSLRARLGQFSPGLQRRTVEIAEKIKAGEQIDRRDVAILQEAGIGQRFVSDFFEKQGSGVAGSSTFTEVFGTKSQELKKAATNVSELQSELDKGRGQESGAKREVRSSAELFRQFNEVRVKQEAVLKQALDENFDGLNQENLIQRIQQAAADAADAINQQGMATINSIQTMQDTMIKSHQEMQKQFENFQLDTNWNQQT</sequence>
<evidence type="ECO:0000256" key="1">
    <source>
        <dbReference type="SAM" id="Coils"/>
    </source>
</evidence>
<accession>A0A517WNJ4</accession>
<evidence type="ECO:0000313" key="3">
    <source>
        <dbReference type="Proteomes" id="UP000318384"/>
    </source>
</evidence>
<keyword evidence="1" id="KW-0175">Coiled coil</keyword>
<feature type="coiled-coil region" evidence="1">
    <location>
        <begin position="323"/>
        <end position="350"/>
    </location>
</feature>
<organism evidence="2 3">
    <name type="scientific">Gimesia aquarii</name>
    <dbReference type="NCBI Taxonomy" id="2527964"/>
    <lineage>
        <taxon>Bacteria</taxon>
        <taxon>Pseudomonadati</taxon>
        <taxon>Planctomycetota</taxon>
        <taxon>Planctomycetia</taxon>
        <taxon>Planctomycetales</taxon>
        <taxon>Planctomycetaceae</taxon>
        <taxon>Gimesia</taxon>
    </lineage>
</organism>
<evidence type="ECO:0000313" key="2">
    <source>
        <dbReference type="EMBL" id="QDU06836.1"/>
    </source>
</evidence>
<dbReference type="Proteomes" id="UP000318384">
    <property type="component" value="Chromosome"/>
</dbReference>
<gene>
    <name evidence="2" type="ORF">V202x_01790</name>
</gene>